<dbReference type="RefSeq" id="WP_189024104.1">
    <property type="nucleotide sequence ID" value="NZ_BMKR01000006.1"/>
</dbReference>
<name>A0A917FF69_9BACL</name>
<dbReference type="Pfam" id="PF13650">
    <property type="entry name" value="Asp_protease_2"/>
    <property type="match status" value="1"/>
</dbReference>
<dbReference type="Proteomes" id="UP000637643">
    <property type="component" value="Unassembled WGS sequence"/>
</dbReference>
<keyword evidence="2" id="KW-1185">Reference proteome</keyword>
<dbReference type="Gene3D" id="2.40.70.10">
    <property type="entry name" value="Acid Proteases"/>
    <property type="match status" value="1"/>
</dbReference>
<sequence length="130" mass="14202">MKIEYVDGLLQTSLTLKYKGQPLTIDKLVIDTGASHTLLSADAVADIGVYFETGDEIVTAFGIGGEESCFRKTFDSIQLGNFNIENYKLDVGSLHEKLAINGLLGLDLLMKANIVLDLAGLVMYSRKEKD</sequence>
<evidence type="ECO:0008006" key="3">
    <source>
        <dbReference type="Google" id="ProtNLM"/>
    </source>
</evidence>
<gene>
    <name evidence="1" type="ORF">GCM10010912_18650</name>
</gene>
<dbReference type="InterPro" id="IPR021109">
    <property type="entry name" value="Peptidase_aspartic_dom_sf"/>
</dbReference>
<dbReference type="CDD" id="cd05483">
    <property type="entry name" value="retropepsin_like_bacteria"/>
    <property type="match status" value="1"/>
</dbReference>
<reference evidence="1" key="1">
    <citation type="journal article" date="2014" name="Int. J. Syst. Evol. Microbiol.">
        <title>Complete genome sequence of Corynebacterium casei LMG S-19264T (=DSM 44701T), isolated from a smear-ripened cheese.</title>
        <authorList>
            <consortium name="US DOE Joint Genome Institute (JGI-PGF)"/>
            <person name="Walter F."/>
            <person name="Albersmeier A."/>
            <person name="Kalinowski J."/>
            <person name="Ruckert C."/>
        </authorList>
    </citation>
    <scope>NUCLEOTIDE SEQUENCE</scope>
    <source>
        <strain evidence="1">CGMCC 1.16134</strain>
    </source>
</reference>
<evidence type="ECO:0000313" key="2">
    <source>
        <dbReference type="Proteomes" id="UP000637643"/>
    </source>
</evidence>
<dbReference type="InterPro" id="IPR034122">
    <property type="entry name" value="Retropepsin-like_bacterial"/>
</dbReference>
<protein>
    <recommendedName>
        <fullName evidence="3">Aspartyl protease</fullName>
    </recommendedName>
</protein>
<dbReference type="SUPFAM" id="SSF50630">
    <property type="entry name" value="Acid proteases"/>
    <property type="match status" value="1"/>
</dbReference>
<proteinExistence type="predicted"/>
<dbReference type="AlphaFoldDB" id="A0A917FF69"/>
<reference evidence="1" key="2">
    <citation type="submission" date="2020-09" db="EMBL/GenBank/DDBJ databases">
        <authorList>
            <person name="Sun Q."/>
            <person name="Zhou Y."/>
        </authorList>
    </citation>
    <scope>NUCLEOTIDE SEQUENCE</scope>
    <source>
        <strain evidence="1">CGMCC 1.16134</strain>
    </source>
</reference>
<evidence type="ECO:0000313" key="1">
    <source>
        <dbReference type="EMBL" id="GGF73704.1"/>
    </source>
</evidence>
<organism evidence="1 2">
    <name type="scientific">Paenibacillus albidus</name>
    <dbReference type="NCBI Taxonomy" id="2041023"/>
    <lineage>
        <taxon>Bacteria</taxon>
        <taxon>Bacillati</taxon>
        <taxon>Bacillota</taxon>
        <taxon>Bacilli</taxon>
        <taxon>Bacillales</taxon>
        <taxon>Paenibacillaceae</taxon>
        <taxon>Paenibacillus</taxon>
    </lineage>
</organism>
<accession>A0A917FF69</accession>
<comment type="caution">
    <text evidence="1">The sequence shown here is derived from an EMBL/GenBank/DDBJ whole genome shotgun (WGS) entry which is preliminary data.</text>
</comment>
<dbReference type="EMBL" id="BMKR01000006">
    <property type="protein sequence ID" value="GGF73704.1"/>
    <property type="molecule type" value="Genomic_DNA"/>
</dbReference>